<gene>
    <name evidence="3" type="ORF">GEU84_005490</name>
</gene>
<feature type="chain" id="PRO_5036492628" description="Ferrochelatase" evidence="2">
    <location>
        <begin position="23"/>
        <end position="69"/>
    </location>
</feature>
<organism evidence="3 4">
    <name type="scientific">Fertoeibacter niger</name>
    <dbReference type="NCBI Taxonomy" id="2656921"/>
    <lineage>
        <taxon>Bacteria</taxon>
        <taxon>Pseudomonadati</taxon>
        <taxon>Pseudomonadota</taxon>
        <taxon>Alphaproteobacteria</taxon>
        <taxon>Rhodobacterales</taxon>
        <taxon>Paracoccaceae</taxon>
        <taxon>Fertoeibacter</taxon>
    </lineage>
</organism>
<evidence type="ECO:0008006" key="5">
    <source>
        <dbReference type="Google" id="ProtNLM"/>
    </source>
</evidence>
<reference evidence="3" key="1">
    <citation type="submission" date="2020-05" db="EMBL/GenBank/DDBJ databases">
        <title>Fertoebacter nigrum gen. nov., sp. nov., a new member of the family Rhodobacteraceae.</title>
        <authorList>
            <person name="Szuroczki S."/>
            <person name="Abbaszade G."/>
            <person name="Buni D."/>
            <person name="Schumann P."/>
            <person name="Toth E."/>
        </authorList>
    </citation>
    <scope>NUCLEOTIDE SEQUENCE</scope>
    <source>
        <strain evidence="3">RG-N-1a</strain>
    </source>
</reference>
<dbReference type="AlphaFoldDB" id="A0A8X8GXU6"/>
<keyword evidence="2" id="KW-0732">Signal</keyword>
<evidence type="ECO:0000313" key="4">
    <source>
        <dbReference type="Proteomes" id="UP000484076"/>
    </source>
</evidence>
<dbReference type="RefSeq" id="WP_152824132.1">
    <property type="nucleotide sequence ID" value="NZ_WHUT02000002.1"/>
</dbReference>
<protein>
    <recommendedName>
        <fullName evidence="5">Ferrochelatase</fullName>
    </recommendedName>
</protein>
<dbReference type="Proteomes" id="UP000484076">
    <property type="component" value="Unassembled WGS sequence"/>
</dbReference>
<evidence type="ECO:0000256" key="1">
    <source>
        <dbReference type="SAM" id="Phobius"/>
    </source>
</evidence>
<keyword evidence="1" id="KW-1133">Transmembrane helix</keyword>
<keyword evidence="4" id="KW-1185">Reference proteome</keyword>
<keyword evidence="1" id="KW-0472">Membrane</keyword>
<dbReference type="EMBL" id="WHUT02000002">
    <property type="protein sequence ID" value="NUB43828.1"/>
    <property type="molecule type" value="Genomic_DNA"/>
</dbReference>
<sequence length="69" mass="7092">MRNVLLSTGAALAMMAAPMAQAESHAQMEAGVIEEAVVSSADEGVLVPLMLLLVILAVIGTGPGNHYPY</sequence>
<name>A0A8X8GXU6_9RHOB</name>
<keyword evidence="1" id="KW-0812">Transmembrane</keyword>
<accession>A0A8X8GXU6</accession>
<evidence type="ECO:0000313" key="3">
    <source>
        <dbReference type="EMBL" id="NUB43828.1"/>
    </source>
</evidence>
<proteinExistence type="predicted"/>
<feature type="transmembrane region" description="Helical" evidence="1">
    <location>
        <begin position="46"/>
        <end position="64"/>
    </location>
</feature>
<feature type="signal peptide" evidence="2">
    <location>
        <begin position="1"/>
        <end position="22"/>
    </location>
</feature>
<comment type="caution">
    <text evidence="3">The sequence shown here is derived from an EMBL/GenBank/DDBJ whole genome shotgun (WGS) entry which is preliminary data.</text>
</comment>
<evidence type="ECO:0000256" key="2">
    <source>
        <dbReference type="SAM" id="SignalP"/>
    </source>
</evidence>